<dbReference type="EMBL" id="JBEPLU010000001">
    <property type="protein sequence ID" value="MET3524910.1"/>
    <property type="molecule type" value="Genomic_DNA"/>
</dbReference>
<dbReference type="Proteomes" id="UP001549110">
    <property type="component" value="Unassembled WGS sequence"/>
</dbReference>
<accession>A0ABV2ECZ9</accession>
<evidence type="ECO:0000256" key="1">
    <source>
        <dbReference type="SAM" id="MobiDB-lite"/>
    </source>
</evidence>
<reference evidence="2 3" key="1">
    <citation type="submission" date="2024-06" db="EMBL/GenBank/DDBJ databases">
        <title>Genomic Encyclopedia of Type Strains, Phase IV (KMG-IV): sequencing the most valuable type-strain genomes for metagenomic binning, comparative biology and taxonomic classification.</title>
        <authorList>
            <person name="Goeker M."/>
        </authorList>
    </citation>
    <scope>NUCLEOTIDE SEQUENCE [LARGE SCALE GENOMIC DNA]</scope>
    <source>
        <strain evidence="2 3">DSM 17809</strain>
    </source>
</reference>
<sequence>MPGPREDDGYDEQDGAEAFDEATLDDHEEINEMRTFEELPELFDATRADGDRDDDEALALDADEFDEEAFDDALEEDDELHYRAAASDEDDEDRDEFDDDLVEPDSIEGLNEVADADLVSGGEDDFTNFQAKAVSDEDLERMGYASAPSQQEKDKKAEKALEIGLEDTFPASDPVSATRPGRR</sequence>
<keyword evidence="3" id="KW-1185">Reference proteome</keyword>
<feature type="compositionally biased region" description="Acidic residues" evidence="1">
    <location>
        <begin position="87"/>
        <end position="106"/>
    </location>
</feature>
<organism evidence="2 3">
    <name type="scientific">Phenylobacterium koreense</name>
    <dbReference type="NCBI Taxonomy" id="266125"/>
    <lineage>
        <taxon>Bacteria</taxon>
        <taxon>Pseudomonadati</taxon>
        <taxon>Pseudomonadota</taxon>
        <taxon>Alphaproteobacteria</taxon>
        <taxon>Caulobacterales</taxon>
        <taxon>Caulobacteraceae</taxon>
        <taxon>Phenylobacterium</taxon>
    </lineage>
</organism>
<evidence type="ECO:0008006" key="4">
    <source>
        <dbReference type="Google" id="ProtNLM"/>
    </source>
</evidence>
<feature type="compositionally biased region" description="Acidic residues" evidence="1">
    <location>
        <begin position="8"/>
        <end position="29"/>
    </location>
</feature>
<dbReference type="RefSeq" id="WP_331929794.1">
    <property type="nucleotide sequence ID" value="NZ_JBEPLU010000001.1"/>
</dbReference>
<evidence type="ECO:0000313" key="3">
    <source>
        <dbReference type="Proteomes" id="UP001549110"/>
    </source>
</evidence>
<feature type="region of interest" description="Disordered" evidence="1">
    <location>
        <begin position="1"/>
        <end position="57"/>
    </location>
</feature>
<feature type="compositionally biased region" description="Basic and acidic residues" evidence="1">
    <location>
        <begin position="151"/>
        <end position="161"/>
    </location>
</feature>
<feature type="region of interest" description="Disordered" evidence="1">
    <location>
        <begin position="133"/>
        <end position="183"/>
    </location>
</feature>
<protein>
    <recommendedName>
        <fullName evidence="4">SPOR domain-containing protein</fullName>
    </recommendedName>
</protein>
<feature type="region of interest" description="Disordered" evidence="1">
    <location>
        <begin position="83"/>
        <end position="108"/>
    </location>
</feature>
<name>A0ABV2ECZ9_9CAUL</name>
<gene>
    <name evidence="2" type="ORF">ABID41_000005</name>
</gene>
<comment type="caution">
    <text evidence="2">The sequence shown here is derived from an EMBL/GenBank/DDBJ whole genome shotgun (WGS) entry which is preliminary data.</text>
</comment>
<evidence type="ECO:0000313" key="2">
    <source>
        <dbReference type="EMBL" id="MET3524910.1"/>
    </source>
</evidence>
<proteinExistence type="predicted"/>